<gene>
    <name evidence="6" type="ORF">SCF082_LOCUS19186</name>
</gene>
<comment type="caution">
    <text evidence="6">The sequence shown here is derived from an EMBL/GenBank/DDBJ whole genome shotgun (WGS) entry which is preliminary data.</text>
</comment>
<sequence length="445" mass="46926">MTRKNLAGTKSELSRRAVLGAGAASALALPIAADAMPRPMPETWDETVDVVVVGSGFAGLAAAYEAQKAGASVAILEKMRTPGGNSLISGGVMSAAGSPAQAAQGIEDSPEQLYQDMLTAGLHLNHPELARIAAERSTETHQWTVDEFGAEWADELSHMGGHAVPRAYKTAVGSGAGVVVPMLETLRDLGIEPRTGALLKHIVRDDDGRVKGVEIREGYRFPDEDSGTTKLIRASRGVVLATGGFGNDIGFRMLQDPRLDETLDSTNQPGATGEALREDNKVIAFCDGKGFEVAQQRLGDDLLAALLDSGVVRKFDTLDAMAAAYDSPLDPLAETISAFNGSVDVGEDQEMGRYMQADQFRIETPPYYAVRLLPKIHHCMGGLAMDAEARALDVQTSDPIPGLYVAGEAAGGVHGASRLGSCAYVDCLVFGRIAGKNVAVHPAWG</sequence>
<organism evidence="6 7">
    <name type="scientific">Durusdinium trenchii</name>
    <dbReference type="NCBI Taxonomy" id="1381693"/>
    <lineage>
        <taxon>Eukaryota</taxon>
        <taxon>Sar</taxon>
        <taxon>Alveolata</taxon>
        <taxon>Dinophyceae</taxon>
        <taxon>Suessiales</taxon>
        <taxon>Symbiodiniaceae</taxon>
        <taxon>Durusdinium</taxon>
    </lineage>
</organism>
<evidence type="ECO:0000256" key="2">
    <source>
        <dbReference type="ARBA" id="ARBA00022630"/>
    </source>
</evidence>
<accession>A0ABP0KVD3</accession>
<dbReference type="InterPro" id="IPR050315">
    <property type="entry name" value="FAD-oxidoreductase_2"/>
</dbReference>
<dbReference type="Gene3D" id="3.90.700.10">
    <property type="entry name" value="Succinate dehydrogenase/fumarate reductase flavoprotein, catalytic domain"/>
    <property type="match status" value="1"/>
</dbReference>
<dbReference type="PRINTS" id="PR00368">
    <property type="entry name" value="FADPNR"/>
</dbReference>
<dbReference type="SUPFAM" id="SSF51905">
    <property type="entry name" value="FAD/NAD(P)-binding domain"/>
    <property type="match status" value="1"/>
</dbReference>
<evidence type="ECO:0000313" key="6">
    <source>
        <dbReference type="EMBL" id="CAK9030349.1"/>
    </source>
</evidence>
<keyword evidence="7" id="KW-1185">Reference proteome</keyword>
<protein>
    <submittedName>
        <fullName evidence="6">Fumarate reductase flavoprotein subunit (Fe(3+)-induced flavocytochrome C3) (Ifc3) (Iron(III)-induced flavocytochrome C3)</fullName>
    </submittedName>
</protein>
<keyword evidence="4" id="KW-0560">Oxidoreductase</keyword>
<feature type="domain" description="FAD-dependent oxidoreductase 2 FAD-binding" evidence="5">
    <location>
        <begin position="49"/>
        <end position="277"/>
    </location>
</feature>
<dbReference type="InterPro" id="IPR003953">
    <property type="entry name" value="FAD-dep_OxRdtase_2_FAD-bd"/>
</dbReference>
<dbReference type="Gene3D" id="3.50.50.60">
    <property type="entry name" value="FAD/NAD(P)-binding domain"/>
    <property type="match status" value="2"/>
</dbReference>
<dbReference type="InterPro" id="IPR036188">
    <property type="entry name" value="FAD/NAD-bd_sf"/>
</dbReference>
<dbReference type="Pfam" id="PF00890">
    <property type="entry name" value="FAD_binding_2"/>
    <property type="match status" value="2"/>
</dbReference>
<dbReference type="Proteomes" id="UP001642464">
    <property type="component" value="Unassembled WGS sequence"/>
</dbReference>
<dbReference type="PROSITE" id="PS51318">
    <property type="entry name" value="TAT"/>
    <property type="match status" value="1"/>
</dbReference>
<comment type="cofactor">
    <cofactor evidence="1">
        <name>FAD</name>
        <dbReference type="ChEBI" id="CHEBI:57692"/>
    </cofactor>
</comment>
<evidence type="ECO:0000256" key="1">
    <source>
        <dbReference type="ARBA" id="ARBA00001974"/>
    </source>
</evidence>
<dbReference type="PRINTS" id="PR00411">
    <property type="entry name" value="PNDRDTASEI"/>
</dbReference>
<evidence type="ECO:0000256" key="3">
    <source>
        <dbReference type="ARBA" id="ARBA00022827"/>
    </source>
</evidence>
<feature type="domain" description="FAD-dependent oxidoreductase 2 FAD-binding" evidence="5">
    <location>
        <begin position="330"/>
        <end position="422"/>
    </location>
</feature>
<dbReference type="SUPFAM" id="SSF56425">
    <property type="entry name" value="Succinate dehydrogenase/fumarate reductase flavoprotein, catalytic domain"/>
    <property type="match status" value="1"/>
</dbReference>
<dbReference type="InterPro" id="IPR027477">
    <property type="entry name" value="Succ_DH/fumarate_Rdtase_cat_sf"/>
</dbReference>
<proteinExistence type="predicted"/>
<evidence type="ECO:0000313" key="7">
    <source>
        <dbReference type="Proteomes" id="UP001642464"/>
    </source>
</evidence>
<evidence type="ECO:0000256" key="4">
    <source>
        <dbReference type="ARBA" id="ARBA00023002"/>
    </source>
</evidence>
<dbReference type="InterPro" id="IPR006311">
    <property type="entry name" value="TAT_signal"/>
</dbReference>
<dbReference type="PANTHER" id="PTHR43400">
    <property type="entry name" value="FUMARATE REDUCTASE"/>
    <property type="match status" value="1"/>
</dbReference>
<reference evidence="6 7" key="1">
    <citation type="submission" date="2024-02" db="EMBL/GenBank/DDBJ databases">
        <authorList>
            <person name="Chen Y."/>
            <person name="Shah S."/>
            <person name="Dougan E. K."/>
            <person name="Thang M."/>
            <person name="Chan C."/>
        </authorList>
    </citation>
    <scope>NUCLEOTIDE SEQUENCE [LARGE SCALE GENOMIC DNA]</scope>
</reference>
<keyword evidence="2" id="KW-0285">Flavoprotein</keyword>
<name>A0ABP0KVD3_9DINO</name>
<dbReference type="EMBL" id="CAXAMM010013063">
    <property type="protein sequence ID" value="CAK9030349.1"/>
    <property type="molecule type" value="Genomic_DNA"/>
</dbReference>
<evidence type="ECO:0000259" key="5">
    <source>
        <dbReference type="Pfam" id="PF00890"/>
    </source>
</evidence>
<dbReference type="PANTHER" id="PTHR43400:SF7">
    <property type="entry name" value="FAD-DEPENDENT OXIDOREDUCTASE 2 FAD BINDING DOMAIN-CONTAINING PROTEIN"/>
    <property type="match status" value="1"/>
</dbReference>
<keyword evidence="3" id="KW-0274">FAD</keyword>